<dbReference type="PROSITE" id="PS50879">
    <property type="entry name" value="RNASE_H_1"/>
    <property type="match status" value="1"/>
</dbReference>
<dbReference type="SUPFAM" id="SSF55658">
    <property type="entry name" value="L9 N-domain-like"/>
    <property type="match status" value="1"/>
</dbReference>
<dbReference type="InterPro" id="IPR050092">
    <property type="entry name" value="RNase_H"/>
</dbReference>
<proteinExistence type="inferred from homology"/>
<evidence type="ECO:0000256" key="1">
    <source>
        <dbReference type="ARBA" id="ARBA00005300"/>
    </source>
</evidence>
<dbReference type="EMBL" id="LAVW01000097">
    <property type="protein sequence ID" value="KKW73875.1"/>
    <property type="molecule type" value="Genomic_DNA"/>
</dbReference>
<gene>
    <name evidence="3" type="ORF">VN93_0782</name>
</gene>
<dbReference type="InterPro" id="IPR036397">
    <property type="entry name" value="RNaseH_sf"/>
</dbReference>
<dbReference type="Pfam" id="PF00075">
    <property type="entry name" value="RNase_H"/>
    <property type="match status" value="1"/>
</dbReference>
<dbReference type="SUPFAM" id="SSF53098">
    <property type="entry name" value="Ribonuclease H-like"/>
    <property type="match status" value="1"/>
</dbReference>
<dbReference type="InterPro" id="IPR002156">
    <property type="entry name" value="RNaseH_domain"/>
</dbReference>
<feature type="domain" description="RNase H type-1" evidence="2">
    <location>
        <begin position="56"/>
        <end position="194"/>
    </location>
</feature>
<evidence type="ECO:0000313" key="3">
    <source>
        <dbReference type="EMBL" id="KKW73875.1"/>
    </source>
</evidence>
<dbReference type="Proteomes" id="UP000034513">
    <property type="component" value="Unassembled WGS sequence"/>
</dbReference>
<dbReference type="PANTHER" id="PTHR10642">
    <property type="entry name" value="RIBONUCLEASE H1"/>
    <property type="match status" value="1"/>
</dbReference>
<dbReference type="InterPro" id="IPR037056">
    <property type="entry name" value="RNase_H1_N_sf"/>
</dbReference>
<name>A0ABR5EI31_LACLC</name>
<keyword evidence="4" id="KW-1185">Reference proteome</keyword>
<dbReference type="Gene3D" id="3.30.420.10">
    <property type="entry name" value="Ribonuclease H-like superfamily/Ribonuclease H"/>
    <property type="match status" value="1"/>
</dbReference>
<reference evidence="3 4" key="1">
    <citation type="submission" date="2015-04" db="EMBL/GenBank/DDBJ databases">
        <title>Evaluation of non-dairy Lactococcus lactis with potential dairy applications reveals extensive phenotype-genotype disparity.</title>
        <authorList>
            <person name="Cavanagh D."/>
            <person name="Casey A."/>
            <person name="Altermann E."/>
            <person name="Cotter P."/>
            <person name="Fitzgerald G.F."/>
            <person name="McAuliffe O."/>
        </authorList>
    </citation>
    <scope>NUCLEOTIDE SEQUENCE [LARGE SCALE GENOMIC DNA]</scope>
    <source>
        <strain evidence="3 4">DPC6856</strain>
    </source>
</reference>
<comment type="caution">
    <text evidence="3">The sequence shown here is derived from an EMBL/GenBank/DDBJ whole genome shotgun (WGS) entry which is preliminary data.</text>
</comment>
<evidence type="ECO:0000313" key="4">
    <source>
        <dbReference type="Proteomes" id="UP000034513"/>
    </source>
</evidence>
<comment type="similarity">
    <text evidence="1">Belongs to the RNase H family.</text>
</comment>
<accession>A0ABR5EI31</accession>
<dbReference type="Gene3D" id="3.40.970.10">
    <property type="entry name" value="Ribonuclease H1, N-terminal domain"/>
    <property type="match status" value="1"/>
</dbReference>
<dbReference type="Pfam" id="PF01693">
    <property type="entry name" value="Cauli_VI"/>
    <property type="match status" value="1"/>
</dbReference>
<dbReference type="InterPro" id="IPR012337">
    <property type="entry name" value="RNaseH-like_sf"/>
</dbReference>
<dbReference type="InterPro" id="IPR009027">
    <property type="entry name" value="Ribosomal_bL9/RNase_H1_N"/>
</dbReference>
<evidence type="ECO:0000259" key="2">
    <source>
        <dbReference type="PROSITE" id="PS50879"/>
    </source>
</evidence>
<dbReference type="CDD" id="cd09277">
    <property type="entry name" value="RNase_HI_bacteria_like"/>
    <property type="match status" value="1"/>
</dbReference>
<protein>
    <submittedName>
        <fullName evidence="3">Ribonuclease</fullName>
    </submittedName>
</protein>
<dbReference type="InterPro" id="IPR011320">
    <property type="entry name" value="RNase_H1_N"/>
</dbReference>
<dbReference type="PANTHER" id="PTHR10642:SF31">
    <property type="entry name" value="RIBONUCLEASE H1"/>
    <property type="match status" value="1"/>
</dbReference>
<organism evidence="3 4">
    <name type="scientific">Lactococcus lactis subsp. cremoris</name>
    <name type="common">Streptococcus cremoris</name>
    <dbReference type="NCBI Taxonomy" id="1359"/>
    <lineage>
        <taxon>Bacteria</taxon>
        <taxon>Bacillati</taxon>
        <taxon>Bacillota</taxon>
        <taxon>Bacilli</taxon>
        <taxon>Lactobacillales</taxon>
        <taxon>Streptococcaceae</taxon>
        <taxon>Lactococcus</taxon>
    </lineage>
</organism>
<sequence>MPKFYAVRVGRKIGIFDSWTFVEKQVKGYPGAQFKSFTSKEEAENYLSPKSTKINSNNDWQAYVDGSFNKIKQQYGSGIVILNKGKVEDEISISGDNLDFLESYQIAGEIEGALCAMRWGIKHSIAEMSIFYDYQGIESWALGEWKATKTISKYYVKEFQKLSSQISVNFVKVAAHTGDTYNERADELAKKGADLEPISENDLDIEENQFQYIDNARTKPVLNMLLSNQIITGEKILKDFKSKWSRNKRKWSEIKNFKTFIDISQSDIKFEIYLKNGSVESLNITFKELLSGK</sequence>